<sequence>MSVESDISRKVLEFLHRYQRVHQSDEGVPTTTDRIGEAYENRKSKIDYFVRRNESIHFVIPAFPAKSPNRSKVLGSTPDLGENLALGFLQSLCDYVGHFYSPGARITICSDGHVFGDVVGVSDILVTEYREEIEKLVATAGWMSLDMFGLDDAFGSRDYPKLRDVLECDYSDSLEALKENIRTDAATRALFDGIHRFMFEDAMSAGEGDVSKTKIRNQSKASAYQTIRRSNAWSRVVSEHFPDALRLSIHPQPPHSEKFGLHLVGTSDSWLTPWHGVVLDDGVHRRLVKRWKAEELGATMVSRHNRPSHFVAPQITAESKEELSA</sequence>
<dbReference type="PIRSF" id="PIRSF037196">
    <property type="entry name" value="Pyoverdine_chromoph_PvcA"/>
    <property type="match status" value="1"/>
</dbReference>
<dbReference type="Gene3D" id="3.30.60.140">
    <property type="match status" value="1"/>
</dbReference>
<dbReference type="InterPro" id="IPR017133">
    <property type="entry name" value="PvcA"/>
</dbReference>
<keyword evidence="2" id="KW-1185">Reference proteome</keyword>
<dbReference type="Proteomes" id="UP000233766">
    <property type="component" value="Unassembled WGS sequence"/>
</dbReference>
<dbReference type="EMBL" id="PJMW01000002">
    <property type="protein sequence ID" value="PKV81959.1"/>
    <property type="molecule type" value="Genomic_DNA"/>
</dbReference>
<dbReference type="PANTHER" id="PTHR37285">
    <property type="entry name" value="SPORE WALL MATURATION PROTEIN DIT1"/>
    <property type="match status" value="1"/>
</dbReference>
<evidence type="ECO:0000313" key="2">
    <source>
        <dbReference type="Proteomes" id="UP000233766"/>
    </source>
</evidence>
<dbReference type="AlphaFoldDB" id="A0A2N3VK09"/>
<comment type="caution">
    <text evidence="1">The sequence shown here is derived from an EMBL/GenBank/DDBJ whole genome shotgun (WGS) entry which is preliminary data.</text>
</comment>
<accession>A0A2N3VK09</accession>
<proteinExistence type="predicted"/>
<gene>
    <name evidence="1" type="ORF">ATK86_6439</name>
</gene>
<dbReference type="InterPro" id="IPR007817">
    <property type="entry name" value="Isocyanide_synthase_DIT1"/>
</dbReference>
<dbReference type="PANTHER" id="PTHR37285:SF5">
    <property type="entry name" value="SPORE WALL MATURATION PROTEIN DIT1"/>
    <property type="match status" value="1"/>
</dbReference>
<dbReference type="Pfam" id="PF05141">
    <property type="entry name" value="DIT1_PvcA"/>
    <property type="match status" value="1"/>
</dbReference>
<name>A0A2N3VK09_9NOCA</name>
<reference evidence="1 2" key="1">
    <citation type="submission" date="2017-12" db="EMBL/GenBank/DDBJ databases">
        <title>Sequencing the genomes of 1000 Actinobacteria strains.</title>
        <authorList>
            <person name="Klenk H.-P."/>
        </authorList>
    </citation>
    <scope>NUCLEOTIDE SEQUENCE [LARGE SCALE GENOMIC DNA]</scope>
    <source>
        <strain evidence="1 2">DSM 44489</strain>
    </source>
</reference>
<evidence type="ECO:0000313" key="1">
    <source>
        <dbReference type="EMBL" id="PKV81959.1"/>
    </source>
</evidence>
<organism evidence="1 2">
    <name type="scientific">Nocardia fluminea</name>
    <dbReference type="NCBI Taxonomy" id="134984"/>
    <lineage>
        <taxon>Bacteria</taxon>
        <taxon>Bacillati</taxon>
        <taxon>Actinomycetota</taxon>
        <taxon>Actinomycetes</taxon>
        <taxon>Mycobacteriales</taxon>
        <taxon>Nocardiaceae</taxon>
        <taxon>Nocardia</taxon>
    </lineage>
</organism>
<protein>
    <submittedName>
        <fullName evidence="1">2-isocyano-3-(4-hydroxyphenyl)propanoate synthase</fullName>
    </submittedName>
</protein>